<protein>
    <submittedName>
        <fullName evidence="3">PilX N-terminal domain-containing pilus assembly protein</fullName>
    </submittedName>
</protein>
<proteinExistence type="predicted"/>
<evidence type="ECO:0000259" key="1">
    <source>
        <dbReference type="Pfam" id="PF13681"/>
    </source>
</evidence>
<feature type="domain" description="Type 4 fimbrial biogenesis protein PilX N-terminal" evidence="2">
    <location>
        <begin position="11"/>
        <end position="61"/>
    </location>
</feature>
<dbReference type="InterPro" id="IPR025205">
    <property type="entry name" value="PilX/PilW_C"/>
</dbReference>
<dbReference type="Pfam" id="PF14341">
    <property type="entry name" value="PilX_N"/>
    <property type="match status" value="1"/>
</dbReference>
<evidence type="ECO:0000259" key="2">
    <source>
        <dbReference type="Pfam" id="PF14341"/>
    </source>
</evidence>
<keyword evidence="4" id="KW-1185">Reference proteome</keyword>
<sequence length="238" mass="26020">MAVRQTRPHQRGAALLVSLIMLTAILLLGAATAEIAVQGEYGARNQRDRLLAYQGAQAGLNDALFDIVHGSRAELFTASLTSAQDKEDDSGFPHDKLCHADGKRRGLCGADLQNLNWKKLELSQAGGAVVEYGSFSHRRFTQEGGVLPMQPPRYAIELIQLPPPKGRAGNDTQTGTADKPIQHLFRITAIGFGNRETTQVVLQMLIRKDAATPGRAARAQVLSWKEISGWKRRSADRK</sequence>
<dbReference type="InterPro" id="IPR025746">
    <property type="entry name" value="PilX_N_dom"/>
</dbReference>
<reference evidence="3 4" key="1">
    <citation type="journal article" date="2024" name="Chem. Sci.">
        <title>Discovery of megapolipeptins by genome mining of a Burkholderiales bacteria collection.</title>
        <authorList>
            <person name="Paulo B.S."/>
            <person name="Recchia M.J.J."/>
            <person name="Lee S."/>
            <person name="Fergusson C.H."/>
            <person name="Romanowski S.B."/>
            <person name="Hernandez A."/>
            <person name="Krull N."/>
            <person name="Liu D.Y."/>
            <person name="Cavanagh H."/>
            <person name="Bos A."/>
            <person name="Gray C.A."/>
            <person name="Murphy B.T."/>
            <person name="Linington R.G."/>
            <person name="Eustaquio A.S."/>
        </authorList>
    </citation>
    <scope>NUCLEOTIDE SEQUENCE [LARGE SCALE GENOMIC DNA]</scope>
    <source>
        <strain evidence="3 4">RL21-008-BIB-A</strain>
    </source>
</reference>
<evidence type="ECO:0000313" key="3">
    <source>
        <dbReference type="EMBL" id="MFL9923118.1"/>
    </source>
</evidence>
<accession>A0ABW9A2L6</accession>
<comment type="caution">
    <text evidence="3">The sequence shown here is derived from an EMBL/GenBank/DDBJ whole genome shotgun (WGS) entry which is preliminary data.</text>
</comment>
<gene>
    <name evidence="3" type="ORF">PQR62_02490</name>
</gene>
<organism evidence="3 4">
    <name type="scientific">Herbaspirillum lusitanum</name>
    <dbReference type="NCBI Taxonomy" id="213312"/>
    <lineage>
        <taxon>Bacteria</taxon>
        <taxon>Pseudomonadati</taxon>
        <taxon>Pseudomonadota</taxon>
        <taxon>Betaproteobacteria</taxon>
        <taxon>Burkholderiales</taxon>
        <taxon>Oxalobacteraceae</taxon>
        <taxon>Herbaspirillum</taxon>
    </lineage>
</organism>
<name>A0ABW9A2L6_9BURK</name>
<dbReference type="Pfam" id="PF13681">
    <property type="entry name" value="PilX"/>
    <property type="match status" value="1"/>
</dbReference>
<evidence type="ECO:0000313" key="4">
    <source>
        <dbReference type="Proteomes" id="UP001629246"/>
    </source>
</evidence>
<dbReference type="RefSeq" id="WP_408154429.1">
    <property type="nucleotide sequence ID" value="NZ_JAQQFM010000001.1"/>
</dbReference>
<feature type="domain" description="PilX/PilW C-terminal" evidence="1">
    <location>
        <begin position="106"/>
        <end position="208"/>
    </location>
</feature>
<dbReference type="Proteomes" id="UP001629246">
    <property type="component" value="Unassembled WGS sequence"/>
</dbReference>
<dbReference type="EMBL" id="JAQQFM010000001">
    <property type="protein sequence ID" value="MFL9923118.1"/>
    <property type="molecule type" value="Genomic_DNA"/>
</dbReference>